<organism evidence="2 3">
    <name type="scientific">Nonomuraea endophytica</name>
    <dbReference type="NCBI Taxonomy" id="714136"/>
    <lineage>
        <taxon>Bacteria</taxon>
        <taxon>Bacillati</taxon>
        <taxon>Actinomycetota</taxon>
        <taxon>Actinomycetes</taxon>
        <taxon>Streptosporangiales</taxon>
        <taxon>Streptosporangiaceae</taxon>
        <taxon>Nonomuraea</taxon>
    </lineage>
</organism>
<accession>A0A7W8EG53</accession>
<dbReference type="RefSeq" id="WP_184962416.1">
    <property type="nucleotide sequence ID" value="NZ_JACHIN010000004.1"/>
</dbReference>
<keyword evidence="2" id="KW-0489">Methyltransferase</keyword>
<feature type="domain" description="Methyltransferase" evidence="1">
    <location>
        <begin position="38"/>
        <end position="83"/>
    </location>
</feature>
<gene>
    <name evidence="2" type="ORF">HNR40_003516</name>
</gene>
<keyword evidence="2" id="KW-0808">Transferase</keyword>
<name>A0A7W8EG53_9ACTN</name>
<dbReference type="GO" id="GO:0032259">
    <property type="term" value="P:methylation"/>
    <property type="evidence" value="ECO:0007669"/>
    <property type="project" value="UniProtKB-KW"/>
</dbReference>
<evidence type="ECO:0000259" key="1">
    <source>
        <dbReference type="Pfam" id="PF13649"/>
    </source>
</evidence>
<reference evidence="2 3" key="1">
    <citation type="submission" date="2020-08" db="EMBL/GenBank/DDBJ databases">
        <title>Genomic Encyclopedia of Type Strains, Phase IV (KMG-IV): sequencing the most valuable type-strain genomes for metagenomic binning, comparative biology and taxonomic classification.</title>
        <authorList>
            <person name="Goeker M."/>
        </authorList>
    </citation>
    <scope>NUCLEOTIDE SEQUENCE [LARGE SCALE GENOMIC DNA]</scope>
    <source>
        <strain evidence="2 3">DSM 45385</strain>
    </source>
</reference>
<comment type="caution">
    <text evidence="2">The sequence shown here is derived from an EMBL/GenBank/DDBJ whole genome shotgun (WGS) entry which is preliminary data.</text>
</comment>
<dbReference type="Proteomes" id="UP000568380">
    <property type="component" value="Unassembled WGS sequence"/>
</dbReference>
<dbReference type="GO" id="GO:0008168">
    <property type="term" value="F:methyltransferase activity"/>
    <property type="evidence" value="ECO:0007669"/>
    <property type="project" value="UniProtKB-KW"/>
</dbReference>
<dbReference type="AlphaFoldDB" id="A0A7W8EG53"/>
<dbReference type="SUPFAM" id="SSF53335">
    <property type="entry name" value="S-adenosyl-L-methionine-dependent methyltransferases"/>
    <property type="match status" value="1"/>
</dbReference>
<sequence length="183" mass="19722">MADRLYTEPRLAELYDTLCAGRPDFAFYLPLVMEAGSVLDVGCGTGELLIAARDAGHAGRLTGLDPADAMLGVARRRAGVEWVLARDWERWTGSAITDASGTPVRVDVEVKQVTAERVTFTQTYTSPGWAGPEVSWSTLRFLGVAELAGFLEEAGLEVEAQYGGWNREPLTEAAPEIITFAAG</sequence>
<dbReference type="EMBL" id="JACHIN010000004">
    <property type="protein sequence ID" value="MBB5078041.1"/>
    <property type="molecule type" value="Genomic_DNA"/>
</dbReference>
<proteinExistence type="predicted"/>
<evidence type="ECO:0000313" key="3">
    <source>
        <dbReference type="Proteomes" id="UP000568380"/>
    </source>
</evidence>
<dbReference type="CDD" id="cd02440">
    <property type="entry name" value="AdoMet_MTases"/>
    <property type="match status" value="1"/>
</dbReference>
<dbReference type="Gene3D" id="3.40.50.150">
    <property type="entry name" value="Vaccinia Virus protein VP39"/>
    <property type="match status" value="1"/>
</dbReference>
<dbReference type="Pfam" id="PF13649">
    <property type="entry name" value="Methyltransf_25"/>
    <property type="match status" value="1"/>
</dbReference>
<dbReference type="InterPro" id="IPR029063">
    <property type="entry name" value="SAM-dependent_MTases_sf"/>
</dbReference>
<dbReference type="InterPro" id="IPR041698">
    <property type="entry name" value="Methyltransf_25"/>
</dbReference>
<keyword evidence="3" id="KW-1185">Reference proteome</keyword>
<protein>
    <submittedName>
        <fullName evidence="2">SAM-dependent methyltransferase</fullName>
    </submittedName>
</protein>
<evidence type="ECO:0000313" key="2">
    <source>
        <dbReference type="EMBL" id="MBB5078041.1"/>
    </source>
</evidence>